<dbReference type="CDD" id="cd02440">
    <property type="entry name" value="AdoMet_MTases"/>
    <property type="match status" value="1"/>
</dbReference>
<dbReference type="SMART" id="SM00138">
    <property type="entry name" value="MeTrc"/>
    <property type="match status" value="1"/>
</dbReference>
<dbReference type="PANTHER" id="PTHR24422">
    <property type="entry name" value="CHEMOTAXIS PROTEIN METHYLTRANSFERASE"/>
    <property type="match status" value="1"/>
</dbReference>
<reference evidence="2 3" key="1">
    <citation type="submission" date="2019-06" db="EMBL/GenBank/DDBJ databases">
        <title>Genomic insights into carbon and energy metabolism of Deferribacter autotrophicus revealed new metabolic traits in the phylum Deferribacteres.</title>
        <authorList>
            <person name="Slobodkin A.I."/>
            <person name="Slobodkina G.B."/>
            <person name="Allioux M."/>
            <person name="Alain K."/>
            <person name="Jebbar M."/>
            <person name="Shadrin V."/>
            <person name="Kublanov I.V."/>
            <person name="Toshchakov S.V."/>
            <person name="Bonch-Osmolovskaya E.A."/>
        </authorList>
    </citation>
    <scope>NUCLEOTIDE SEQUENCE [LARGE SCALE GENOMIC DNA]</scope>
    <source>
        <strain evidence="2 3">SL50</strain>
    </source>
</reference>
<dbReference type="Pfam" id="PF01739">
    <property type="entry name" value="CheR"/>
    <property type="match status" value="1"/>
</dbReference>
<protein>
    <submittedName>
        <fullName evidence="2">Methyltransferase domain-containing protein</fullName>
    </submittedName>
</protein>
<dbReference type="InterPro" id="IPR050903">
    <property type="entry name" value="Bact_Chemotaxis_MeTrfase"/>
</dbReference>
<evidence type="ECO:0000313" key="2">
    <source>
        <dbReference type="EMBL" id="KAA0259155.1"/>
    </source>
</evidence>
<dbReference type="PANTHER" id="PTHR24422:SF10">
    <property type="entry name" value="CHEMOTAXIS PROTEIN METHYLTRANSFERASE 2"/>
    <property type="match status" value="1"/>
</dbReference>
<dbReference type="OrthoDB" id="9799157at2"/>
<keyword evidence="3" id="KW-1185">Reference proteome</keyword>
<dbReference type="PROSITE" id="PS50123">
    <property type="entry name" value="CHER"/>
    <property type="match status" value="1"/>
</dbReference>
<comment type="caution">
    <text evidence="2">The sequence shown here is derived from an EMBL/GenBank/DDBJ whole genome shotgun (WGS) entry which is preliminary data.</text>
</comment>
<dbReference type="GO" id="GO:0008757">
    <property type="term" value="F:S-adenosylmethionine-dependent methyltransferase activity"/>
    <property type="evidence" value="ECO:0007669"/>
    <property type="project" value="InterPro"/>
</dbReference>
<dbReference type="GO" id="GO:0032259">
    <property type="term" value="P:methylation"/>
    <property type="evidence" value="ECO:0007669"/>
    <property type="project" value="UniProtKB-KW"/>
</dbReference>
<gene>
    <name evidence="2" type="ORF">FHQ18_01510</name>
</gene>
<keyword evidence="2" id="KW-0808">Transferase</keyword>
<feature type="domain" description="CheR-type methyltransferase" evidence="1">
    <location>
        <begin position="1"/>
        <end position="237"/>
    </location>
</feature>
<dbReference type="Proteomes" id="UP000322876">
    <property type="component" value="Unassembled WGS sequence"/>
</dbReference>
<proteinExistence type="predicted"/>
<evidence type="ECO:0000313" key="3">
    <source>
        <dbReference type="Proteomes" id="UP000322876"/>
    </source>
</evidence>
<dbReference type="RefSeq" id="WP_149265410.1">
    <property type="nucleotide sequence ID" value="NZ_VFJB01000002.1"/>
</dbReference>
<keyword evidence="2" id="KW-0489">Methyltransferase</keyword>
<dbReference type="SUPFAM" id="SSF53335">
    <property type="entry name" value="S-adenosyl-L-methionine-dependent methyltransferases"/>
    <property type="match status" value="1"/>
</dbReference>
<dbReference type="AlphaFoldDB" id="A0A5A8F5Z2"/>
<dbReference type="InterPro" id="IPR029063">
    <property type="entry name" value="SAM-dependent_MTases_sf"/>
</dbReference>
<dbReference type="EMBL" id="VFJB01000002">
    <property type="protein sequence ID" value="KAA0259155.1"/>
    <property type="molecule type" value="Genomic_DNA"/>
</dbReference>
<sequence length="411" mass="48839">MTLSNIFKKNTLFEIISEFLLTEYGLKVTSANIDIITKFILENQDLSSLSISELYKTLKKNLKFFMLNNETYFFRHKTQIDCILDYMKYAQNFKVNILSFGCSSGEECYSLAIEFFLNNINNYEIIGIDIDDEALAQAKKGIYNIRSFRKFPEPYYSFFTKKNNNYIIKPFLKEKIKFLNINLIKEDISNYFENNYFNIILINNVLIYIDKRFIKIILEQLNKVLNENGKVFTTVEEYNLILESNIFIEDNSYDNAFKKKNLEDLIKKEFRELYELTPILKNPESEQIYAFAKQYDNLNEQTLINLLQNENIPEKICALYYSLFKKTFNPEFLKTFINKLIAFGYQYEAKKWLKTYILLINPTENDINDYIELCIKAKDYEEAVKMLEKKVSLFGKKEDIEKLNVIKHGEK</sequence>
<accession>A0A5A8F5Z2</accession>
<dbReference type="Gene3D" id="3.40.50.150">
    <property type="entry name" value="Vaccinia Virus protein VP39"/>
    <property type="match status" value="1"/>
</dbReference>
<name>A0A5A8F5Z2_9BACT</name>
<evidence type="ECO:0000259" key="1">
    <source>
        <dbReference type="PROSITE" id="PS50123"/>
    </source>
</evidence>
<dbReference type="InterPro" id="IPR000780">
    <property type="entry name" value="CheR_MeTrfase"/>
</dbReference>
<dbReference type="PRINTS" id="PR00996">
    <property type="entry name" value="CHERMTFRASE"/>
</dbReference>
<organism evidence="2 3">
    <name type="scientific">Deferribacter autotrophicus</name>
    <dbReference type="NCBI Taxonomy" id="500465"/>
    <lineage>
        <taxon>Bacteria</taxon>
        <taxon>Pseudomonadati</taxon>
        <taxon>Deferribacterota</taxon>
        <taxon>Deferribacteres</taxon>
        <taxon>Deferribacterales</taxon>
        <taxon>Deferribacteraceae</taxon>
        <taxon>Deferribacter</taxon>
    </lineage>
</organism>
<dbReference type="InterPro" id="IPR022642">
    <property type="entry name" value="CheR_C"/>
</dbReference>